<dbReference type="InterPro" id="IPR001690">
    <property type="entry name" value="Autoind_synthase"/>
</dbReference>
<evidence type="ECO:0000313" key="5">
    <source>
        <dbReference type="EMBL" id="MFC0250944.1"/>
    </source>
</evidence>
<keyword evidence="5" id="KW-0012">Acyltransferase</keyword>
<dbReference type="RefSeq" id="WP_379677723.1">
    <property type="nucleotide sequence ID" value="NZ_JBHLWP010000004.1"/>
</dbReference>
<evidence type="ECO:0000256" key="2">
    <source>
        <dbReference type="ARBA" id="ARBA00022679"/>
    </source>
</evidence>
<keyword evidence="4" id="KW-0071">Autoinducer synthesis</keyword>
<sequence>MSSIIQQHECDPVPAGFLARLVERFSGKRDVLIPYFNFRKVLKGNMDSYVLKEIYKLRYEVYCLERQYLEASDFKEELETDEYDDCSTHFAAYTLDQTIIGTVRLVQPHPGQAYPFQSHCTPFPEFAYPAPESAAEISRLVVKKTYRRRRGDTMEGISQDFMEKGSTKAIQPGSTVRRDKRNNSPLLLLGMYREMYRHSRQNGIRYWYAAMERSLARSLEKMGFKFVPIGPQVDYYGPVTPHMADLNELDERLKRENKFLAAWFNDEPIPLWILVKTMIGNFWGARTRKK</sequence>
<dbReference type="Proteomes" id="UP001589773">
    <property type="component" value="Unassembled WGS sequence"/>
</dbReference>
<dbReference type="PANTHER" id="PTHR39322">
    <property type="entry name" value="ACYL-HOMOSERINE-LACTONE SYNTHASE"/>
    <property type="match status" value="1"/>
</dbReference>
<dbReference type="Pfam" id="PF13444">
    <property type="entry name" value="Acetyltransf_5"/>
    <property type="match status" value="1"/>
</dbReference>
<keyword evidence="2" id="KW-0808">Transferase</keyword>
<dbReference type="InterPro" id="IPR022484">
    <property type="entry name" value="PEP-CTERM/exosrtase_acylTfrase"/>
</dbReference>
<evidence type="ECO:0000256" key="1">
    <source>
        <dbReference type="ARBA" id="ARBA00022654"/>
    </source>
</evidence>
<dbReference type="PANTHER" id="PTHR39322:SF1">
    <property type="entry name" value="ISOVALERYL-HOMOSERINE LACTONE SYNTHASE"/>
    <property type="match status" value="1"/>
</dbReference>
<dbReference type="GO" id="GO:0016746">
    <property type="term" value="F:acyltransferase activity"/>
    <property type="evidence" value="ECO:0007669"/>
    <property type="project" value="UniProtKB-KW"/>
</dbReference>
<name>A0ABV6FBP5_9BURK</name>
<proteinExistence type="predicted"/>
<dbReference type="SUPFAM" id="SSF55729">
    <property type="entry name" value="Acyl-CoA N-acyltransferases (Nat)"/>
    <property type="match status" value="1"/>
</dbReference>
<comment type="caution">
    <text evidence="5">The sequence shown here is derived from an EMBL/GenBank/DDBJ whole genome shotgun (WGS) entry which is preliminary data.</text>
</comment>
<keyword evidence="6" id="KW-1185">Reference proteome</keyword>
<accession>A0ABV6FBP5</accession>
<keyword evidence="3" id="KW-0949">S-adenosyl-L-methionine</keyword>
<gene>
    <name evidence="5" type="ORF">ACFFJK_03495</name>
</gene>
<keyword evidence="1" id="KW-0673">Quorum sensing</keyword>
<dbReference type="EMBL" id="JBHLWP010000004">
    <property type="protein sequence ID" value="MFC0250944.1"/>
    <property type="molecule type" value="Genomic_DNA"/>
</dbReference>
<reference evidence="5 6" key="1">
    <citation type="submission" date="2024-09" db="EMBL/GenBank/DDBJ databases">
        <authorList>
            <person name="Sun Q."/>
            <person name="Mori K."/>
        </authorList>
    </citation>
    <scope>NUCLEOTIDE SEQUENCE [LARGE SCALE GENOMIC DNA]</scope>
    <source>
        <strain evidence="5 6">CCM 7792</strain>
    </source>
</reference>
<dbReference type="InterPro" id="IPR016181">
    <property type="entry name" value="Acyl_CoA_acyltransferase"/>
</dbReference>
<evidence type="ECO:0000256" key="3">
    <source>
        <dbReference type="ARBA" id="ARBA00022691"/>
    </source>
</evidence>
<protein>
    <submittedName>
        <fullName evidence="5">PEP-CTERM/exosortase system-associated acyltransferase</fullName>
    </submittedName>
</protein>
<evidence type="ECO:0000256" key="4">
    <source>
        <dbReference type="ARBA" id="ARBA00022929"/>
    </source>
</evidence>
<dbReference type="Gene3D" id="3.40.630.30">
    <property type="match status" value="1"/>
</dbReference>
<organism evidence="5 6">
    <name type="scientific">Massilia consociata</name>
    <dbReference type="NCBI Taxonomy" id="760117"/>
    <lineage>
        <taxon>Bacteria</taxon>
        <taxon>Pseudomonadati</taxon>
        <taxon>Pseudomonadota</taxon>
        <taxon>Betaproteobacteria</taxon>
        <taxon>Burkholderiales</taxon>
        <taxon>Oxalobacteraceae</taxon>
        <taxon>Telluria group</taxon>
        <taxon>Massilia</taxon>
    </lineage>
</organism>
<evidence type="ECO:0000313" key="6">
    <source>
        <dbReference type="Proteomes" id="UP001589773"/>
    </source>
</evidence>
<dbReference type="NCBIfam" id="TIGR03694">
    <property type="entry name" value="exosort_acyl"/>
    <property type="match status" value="1"/>
</dbReference>